<feature type="compositionally biased region" description="Basic residues" evidence="1">
    <location>
        <begin position="285"/>
        <end position="296"/>
    </location>
</feature>
<dbReference type="PANTHER" id="PTHR37336">
    <property type="entry name" value="SIMILAR TO 9930012K11RIK PROTEIN"/>
    <property type="match status" value="1"/>
</dbReference>
<dbReference type="AlphaFoldDB" id="A0A8T1T059"/>
<evidence type="ECO:0000313" key="4">
    <source>
        <dbReference type="Proteomes" id="UP000765507"/>
    </source>
</evidence>
<proteinExistence type="predicted"/>
<evidence type="ECO:0000313" key="3">
    <source>
        <dbReference type="EMBL" id="KAG6934488.1"/>
    </source>
</evidence>
<dbReference type="Proteomes" id="UP000765507">
    <property type="component" value="Unassembled WGS sequence"/>
</dbReference>
<evidence type="ECO:0000259" key="2">
    <source>
        <dbReference type="Pfam" id="PF15552"/>
    </source>
</evidence>
<feature type="region of interest" description="Disordered" evidence="1">
    <location>
        <begin position="38"/>
        <end position="81"/>
    </location>
</feature>
<dbReference type="EMBL" id="JAHGAV010000057">
    <property type="protein sequence ID" value="KAG6934488.1"/>
    <property type="molecule type" value="Genomic_DNA"/>
</dbReference>
<protein>
    <recommendedName>
        <fullName evidence="2">DUF4657 domain-containing protein</fullName>
    </recommendedName>
</protein>
<feature type="compositionally biased region" description="Basic and acidic residues" evidence="1">
    <location>
        <begin position="128"/>
        <end position="142"/>
    </location>
</feature>
<feature type="compositionally biased region" description="Basic and acidic residues" evidence="1">
    <location>
        <begin position="56"/>
        <end position="69"/>
    </location>
</feature>
<gene>
    <name evidence="3" type="ORF">G0U57_017168</name>
</gene>
<organism evidence="3 4">
    <name type="scientific">Chelydra serpentina</name>
    <name type="common">Snapping turtle</name>
    <name type="synonym">Testudo serpentina</name>
    <dbReference type="NCBI Taxonomy" id="8475"/>
    <lineage>
        <taxon>Eukaryota</taxon>
        <taxon>Metazoa</taxon>
        <taxon>Chordata</taxon>
        <taxon>Craniata</taxon>
        <taxon>Vertebrata</taxon>
        <taxon>Euteleostomi</taxon>
        <taxon>Archelosauria</taxon>
        <taxon>Testudinata</taxon>
        <taxon>Testudines</taxon>
        <taxon>Cryptodira</taxon>
        <taxon>Durocryptodira</taxon>
        <taxon>Americhelydia</taxon>
        <taxon>Chelydroidea</taxon>
        <taxon>Chelydridae</taxon>
        <taxon>Chelydra</taxon>
    </lineage>
</organism>
<comment type="caution">
    <text evidence="3">The sequence shown here is derived from an EMBL/GenBank/DDBJ whole genome shotgun (WGS) entry which is preliminary data.</text>
</comment>
<feature type="region of interest" description="Disordered" evidence="1">
    <location>
        <begin position="268"/>
        <end position="296"/>
    </location>
</feature>
<name>A0A8T1T059_CHESE</name>
<dbReference type="PANTHER" id="PTHR37336:SF1">
    <property type="entry name" value="SIMILAR TO 9930012K11RIK PROTEIN"/>
    <property type="match status" value="1"/>
</dbReference>
<evidence type="ECO:0000256" key="1">
    <source>
        <dbReference type="SAM" id="MobiDB-lite"/>
    </source>
</evidence>
<keyword evidence="4" id="KW-1185">Reference proteome</keyword>
<feature type="domain" description="DUF4657" evidence="2">
    <location>
        <begin position="67"/>
        <end position="295"/>
    </location>
</feature>
<dbReference type="InterPro" id="IPR027958">
    <property type="entry name" value="DUF4657"/>
</dbReference>
<dbReference type="OrthoDB" id="9943553at2759"/>
<reference evidence="3 4" key="1">
    <citation type="journal article" date="2020" name="G3 (Bethesda)">
        <title>Draft Genome of the Common Snapping Turtle, Chelydra serpentina, a Model for Phenotypic Plasticity in Reptiles.</title>
        <authorList>
            <person name="Das D."/>
            <person name="Singh S.K."/>
            <person name="Bierstedt J."/>
            <person name="Erickson A."/>
            <person name="Galli G.L.J."/>
            <person name="Crossley D.A. 2nd"/>
            <person name="Rhen T."/>
        </authorList>
    </citation>
    <scope>NUCLEOTIDE SEQUENCE [LARGE SCALE GENOMIC DNA]</scope>
    <source>
        <strain evidence="3">KW</strain>
    </source>
</reference>
<dbReference type="Pfam" id="PF15552">
    <property type="entry name" value="DUF4657"/>
    <property type="match status" value="1"/>
</dbReference>
<feature type="region of interest" description="Disordered" evidence="1">
    <location>
        <begin position="1"/>
        <end position="21"/>
    </location>
</feature>
<accession>A0A8T1T059</accession>
<sequence>MQRSRKLHAPSRSPKPLSQKSLNLVDLELLASYGLQGLSGQGGAAEGHSQALSGRRSLEEQSTESRGEEAEGQPDPSLTLPGQGLRYLEHVCLMLEKIAQLQQANLQLRQQQKAMESRLQGQQAEKAGPSEERPCGAPEERGLPQPDLAPESRAEVEMQEEDLPLDSWRPHHFRARSASDLTRSSEKEPVCSRKTAMHCVSSPTLLDQPDWGAHTLPPNMKPRNERSHWGKVKVLINRITRKSIRASEPSPFGESAIDSRHCSLEASLEKQGSHSRRSFLPALGVKKHHSKTLSVR</sequence>
<feature type="region of interest" description="Disordered" evidence="1">
    <location>
        <begin position="115"/>
        <end position="147"/>
    </location>
</feature>